<feature type="domain" description="F-box" evidence="1">
    <location>
        <begin position="1"/>
        <end position="37"/>
    </location>
</feature>
<dbReference type="InterPro" id="IPR036047">
    <property type="entry name" value="F-box-like_dom_sf"/>
</dbReference>
<dbReference type="Pfam" id="PF00646">
    <property type="entry name" value="F-box"/>
    <property type="match status" value="1"/>
</dbReference>
<gene>
    <name evidence="2" type="ORF">Q9L58_007828</name>
</gene>
<keyword evidence="3" id="KW-1185">Reference proteome</keyword>
<name>A0ABR3GBI9_9PEZI</name>
<dbReference type="EMBL" id="JBBBZM010000131">
    <property type="protein sequence ID" value="KAL0633275.1"/>
    <property type="molecule type" value="Genomic_DNA"/>
</dbReference>
<evidence type="ECO:0000313" key="2">
    <source>
        <dbReference type="EMBL" id="KAL0633275.1"/>
    </source>
</evidence>
<accession>A0ABR3GBI9</accession>
<reference evidence="2 3" key="1">
    <citation type="submission" date="2024-02" db="EMBL/GenBank/DDBJ databases">
        <title>Discinaceae phylogenomics.</title>
        <authorList>
            <person name="Dirks A.C."/>
            <person name="James T.Y."/>
        </authorList>
    </citation>
    <scope>NUCLEOTIDE SEQUENCE [LARGE SCALE GENOMIC DNA]</scope>
    <source>
        <strain evidence="2 3">ACD0624</strain>
    </source>
</reference>
<evidence type="ECO:0000259" key="1">
    <source>
        <dbReference type="PROSITE" id="PS50181"/>
    </source>
</evidence>
<dbReference type="SUPFAM" id="SSF81383">
    <property type="entry name" value="F-box domain"/>
    <property type="match status" value="1"/>
</dbReference>
<sequence>MAALDQLPYETLTQILAGLSIADLNHTSLVSRTLATISEPLLYEAPSLSALRTSKHRSSLERFLRNLVGPRGHILGAQVRSLSVRWDHCSWQDTVTYTGTGWSIGFLRPAGFHGTHCVLLMHLLPSVLVLRISPPRDIPLLSQSYITHCLDPMDPAPHASASRPTLQLQSLREFSCPHERDRGGISFGALLALMKLPSIRSIDTHIVYIPTFIPPPSSNDSARFSSVTRLWLSTQTMSIPSLSFFLSAPVALTSFSYQLLSYSGFRMVDLMDILSPLRPSLHHLHLDLISAAISFTGGKDDCIRSSFRDWPVLQTLSCSLVELLGTTNPDVLPLLCLSEVLPHSLRGLNILPDHYWVHEAAVHMVGDLLRQKEEAVPALERLALGVTWDYNVDADAELQLACMSAGVGLVEGDVFVW</sequence>
<proteinExistence type="predicted"/>
<evidence type="ECO:0000313" key="3">
    <source>
        <dbReference type="Proteomes" id="UP001447188"/>
    </source>
</evidence>
<comment type="caution">
    <text evidence="2">The sequence shown here is derived from an EMBL/GenBank/DDBJ whole genome shotgun (WGS) entry which is preliminary data.</text>
</comment>
<dbReference type="Proteomes" id="UP001447188">
    <property type="component" value="Unassembled WGS sequence"/>
</dbReference>
<dbReference type="PROSITE" id="PS50181">
    <property type="entry name" value="FBOX"/>
    <property type="match status" value="1"/>
</dbReference>
<organism evidence="2 3">
    <name type="scientific">Discina gigas</name>
    <dbReference type="NCBI Taxonomy" id="1032678"/>
    <lineage>
        <taxon>Eukaryota</taxon>
        <taxon>Fungi</taxon>
        <taxon>Dikarya</taxon>
        <taxon>Ascomycota</taxon>
        <taxon>Pezizomycotina</taxon>
        <taxon>Pezizomycetes</taxon>
        <taxon>Pezizales</taxon>
        <taxon>Discinaceae</taxon>
        <taxon>Discina</taxon>
    </lineage>
</organism>
<dbReference type="InterPro" id="IPR001810">
    <property type="entry name" value="F-box_dom"/>
</dbReference>
<protein>
    <recommendedName>
        <fullName evidence="1">F-box domain-containing protein</fullName>
    </recommendedName>
</protein>